<evidence type="ECO:0000313" key="2">
    <source>
        <dbReference type="Proteomes" id="UP000799421"/>
    </source>
</evidence>
<dbReference type="EMBL" id="MU006040">
    <property type="protein sequence ID" value="KAF2857511.1"/>
    <property type="molecule type" value="Genomic_DNA"/>
</dbReference>
<sequence length="93" mass="10361">MTIRGFLSNVVGLVGQTAKEKTRRAVCEATREHIHRFAWKLCTGIAANAFKHATGVGGKQRHAERHGRYEGKRLINPQAKPSAALPRRCALDW</sequence>
<keyword evidence="2" id="KW-1185">Reference proteome</keyword>
<accession>A0A6A7BQF1</accession>
<gene>
    <name evidence="1" type="ORF">K470DRAFT_260765</name>
</gene>
<dbReference type="AlphaFoldDB" id="A0A6A7BQF1"/>
<evidence type="ECO:0000313" key="1">
    <source>
        <dbReference type="EMBL" id="KAF2857511.1"/>
    </source>
</evidence>
<reference evidence="1" key="1">
    <citation type="journal article" date="2020" name="Stud. Mycol.">
        <title>101 Dothideomycetes genomes: a test case for predicting lifestyles and emergence of pathogens.</title>
        <authorList>
            <person name="Haridas S."/>
            <person name="Albert R."/>
            <person name="Binder M."/>
            <person name="Bloem J."/>
            <person name="Labutti K."/>
            <person name="Salamov A."/>
            <person name="Andreopoulos B."/>
            <person name="Baker S."/>
            <person name="Barry K."/>
            <person name="Bills G."/>
            <person name="Bluhm B."/>
            <person name="Cannon C."/>
            <person name="Castanera R."/>
            <person name="Culley D."/>
            <person name="Daum C."/>
            <person name="Ezra D."/>
            <person name="Gonzalez J."/>
            <person name="Henrissat B."/>
            <person name="Kuo A."/>
            <person name="Liang C."/>
            <person name="Lipzen A."/>
            <person name="Lutzoni F."/>
            <person name="Magnuson J."/>
            <person name="Mondo S."/>
            <person name="Nolan M."/>
            <person name="Ohm R."/>
            <person name="Pangilinan J."/>
            <person name="Park H.-J."/>
            <person name="Ramirez L."/>
            <person name="Alfaro M."/>
            <person name="Sun H."/>
            <person name="Tritt A."/>
            <person name="Yoshinaga Y."/>
            <person name="Zwiers L.-H."/>
            <person name="Turgeon B."/>
            <person name="Goodwin S."/>
            <person name="Spatafora J."/>
            <person name="Crous P."/>
            <person name="Grigoriev I."/>
        </authorList>
    </citation>
    <scope>NUCLEOTIDE SEQUENCE</scope>
    <source>
        <strain evidence="1">CBS 480.64</strain>
    </source>
</reference>
<organism evidence="1 2">
    <name type="scientific">Piedraia hortae CBS 480.64</name>
    <dbReference type="NCBI Taxonomy" id="1314780"/>
    <lineage>
        <taxon>Eukaryota</taxon>
        <taxon>Fungi</taxon>
        <taxon>Dikarya</taxon>
        <taxon>Ascomycota</taxon>
        <taxon>Pezizomycotina</taxon>
        <taxon>Dothideomycetes</taxon>
        <taxon>Dothideomycetidae</taxon>
        <taxon>Capnodiales</taxon>
        <taxon>Piedraiaceae</taxon>
        <taxon>Piedraia</taxon>
    </lineage>
</organism>
<name>A0A6A7BQF1_9PEZI</name>
<proteinExistence type="predicted"/>
<protein>
    <submittedName>
        <fullName evidence="1">Uncharacterized protein</fullName>
    </submittedName>
</protein>
<dbReference type="Proteomes" id="UP000799421">
    <property type="component" value="Unassembled WGS sequence"/>
</dbReference>